<name>A0AAW9RQE8_9GAMM</name>
<keyword evidence="2" id="KW-1185">Reference proteome</keyword>
<proteinExistence type="predicted"/>
<dbReference type="RefSeq" id="WP_354697098.1">
    <property type="nucleotide sequence ID" value="NZ_JAZHOG010000018.1"/>
</dbReference>
<reference evidence="1 2" key="1">
    <citation type="submission" date="2024-02" db="EMBL/GenBank/DDBJ databases">
        <title>A novel Wenzhouxiangellaceae bacterium, isolated from coastal sediments.</title>
        <authorList>
            <person name="Du Z.-J."/>
            <person name="Ye Y.-Q."/>
            <person name="Zhang X.-Y."/>
        </authorList>
    </citation>
    <scope>NUCLEOTIDE SEQUENCE [LARGE SCALE GENOMIC DNA]</scope>
    <source>
        <strain evidence="1 2">CH-27</strain>
    </source>
</reference>
<comment type="caution">
    <text evidence="1">The sequence shown here is derived from an EMBL/GenBank/DDBJ whole genome shotgun (WGS) entry which is preliminary data.</text>
</comment>
<dbReference type="Pfam" id="PF09523">
    <property type="entry name" value="DUF2390"/>
    <property type="match status" value="1"/>
</dbReference>
<gene>
    <name evidence="1" type="ORF">V3330_19235</name>
</gene>
<accession>A0AAW9RQE8</accession>
<dbReference type="EMBL" id="JAZHOG010000018">
    <property type="protein sequence ID" value="MEJ8569771.1"/>
    <property type="molecule type" value="Genomic_DNA"/>
</dbReference>
<sequence length="200" mass="21997">MNTENDGKSSGLAAAHRADKRDQGFWSFSLKTYAVEGVPAACLELQDRHGADVNVVLFAFWVATVSGELDRETLRQALDKPGVWSREVVHPLRAARRWMKREGCGSQGMEPDACGALRERIKKLELEAERLQQHMLEALAPPPSGAPGPVAAGNNLRRYFEVAGLKCDEPAIAALKRIARAALPRARAEDLRAFARTIRS</sequence>
<dbReference type="InterPro" id="IPR012659">
    <property type="entry name" value="CHP02444"/>
</dbReference>
<dbReference type="NCBIfam" id="TIGR02444">
    <property type="entry name" value="TIGR02444 family protein"/>
    <property type="match status" value="1"/>
</dbReference>
<evidence type="ECO:0000313" key="2">
    <source>
        <dbReference type="Proteomes" id="UP001359886"/>
    </source>
</evidence>
<dbReference type="AlphaFoldDB" id="A0AAW9RQE8"/>
<organism evidence="1 2">
    <name type="scientific">Elongatibacter sediminis</name>
    <dbReference type="NCBI Taxonomy" id="3119006"/>
    <lineage>
        <taxon>Bacteria</taxon>
        <taxon>Pseudomonadati</taxon>
        <taxon>Pseudomonadota</taxon>
        <taxon>Gammaproteobacteria</taxon>
        <taxon>Chromatiales</taxon>
        <taxon>Wenzhouxiangellaceae</taxon>
        <taxon>Elongatibacter</taxon>
    </lineage>
</organism>
<protein>
    <submittedName>
        <fullName evidence="1">TIGR02444 family protein</fullName>
    </submittedName>
</protein>
<dbReference type="Proteomes" id="UP001359886">
    <property type="component" value="Unassembled WGS sequence"/>
</dbReference>
<evidence type="ECO:0000313" key="1">
    <source>
        <dbReference type="EMBL" id="MEJ8569771.1"/>
    </source>
</evidence>